<dbReference type="InterPro" id="IPR008928">
    <property type="entry name" value="6-hairpin_glycosidase_sf"/>
</dbReference>
<organism evidence="3 4">
    <name type="scientific">Oleiharenicola lentus</name>
    <dbReference type="NCBI Taxonomy" id="2508720"/>
    <lineage>
        <taxon>Bacteria</taxon>
        <taxon>Pseudomonadati</taxon>
        <taxon>Verrucomicrobiota</taxon>
        <taxon>Opitutia</taxon>
        <taxon>Opitutales</taxon>
        <taxon>Opitutaceae</taxon>
        <taxon>Oleiharenicola</taxon>
    </lineage>
</organism>
<sequence>MLREIEGQPGLPRSVDGSARKMSERDWTIGFFPGALWYLFEATGDVRWRDAAQRYTARTESFQHNRGTHDVGFVLYCGYGNGLRLTGDDTYRRVLLTGAASLATRFSPVVGAIKSWDRPGRWDFPVIIDNMMNLELLLWAAQTDPRYREIALKHADSTLREIIRPDGSQFHVVEFDSATGQVKQKFTHQGAADDSTWSRGQAWAIYGYTMMYRFTREPRYLQQARACADYVLNHPNLPEDMVPYWDFNAPQIPATARDSSAAAVMASALYELADYSGPDSARYAAWAEAILRSLTSPAYLAPVGSNYGFLLAHGTGSYRSHLEVDAPLIYGDYYFLEALIRARARLK</sequence>
<reference evidence="3 4" key="1">
    <citation type="submission" date="2019-01" db="EMBL/GenBank/DDBJ databases">
        <title>Lacunisphaera sp. strain TWA-58.</title>
        <authorList>
            <person name="Chen W.-M."/>
        </authorList>
    </citation>
    <scope>NUCLEOTIDE SEQUENCE [LARGE SCALE GENOMIC DNA]</scope>
    <source>
        <strain evidence="3 4">TWA-58</strain>
    </source>
</reference>
<comment type="caution">
    <text evidence="3">The sequence shown here is derived from an EMBL/GenBank/DDBJ whole genome shotgun (WGS) entry which is preliminary data.</text>
</comment>
<dbReference type="EMBL" id="SDHX01000001">
    <property type="protein sequence ID" value="RXK56950.1"/>
    <property type="molecule type" value="Genomic_DNA"/>
</dbReference>
<dbReference type="InterPro" id="IPR052369">
    <property type="entry name" value="UG_Glycosaminoglycan_Hydrolase"/>
</dbReference>
<dbReference type="Proteomes" id="UP000290218">
    <property type="component" value="Unassembled WGS sequence"/>
</dbReference>
<dbReference type="PANTHER" id="PTHR36845">
    <property type="entry name" value="HYDROLASE, PUTATIVE (AFU_ORTHOLOGUE AFUA_7G05090)-RELATED"/>
    <property type="match status" value="1"/>
</dbReference>
<dbReference type="Gene3D" id="1.50.10.10">
    <property type="match status" value="1"/>
</dbReference>
<keyword evidence="4" id="KW-1185">Reference proteome</keyword>
<dbReference type="OrthoDB" id="428577at2"/>
<protein>
    <submittedName>
        <fullName evidence="3">Glucuronyl hydrolase</fullName>
    </submittedName>
</protein>
<evidence type="ECO:0000313" key="4">
    <source>
        <dbReference type="Proteomes" id="UP000290218"/>
    </source>
</evidence>
<comment type="similarity">
    <text evidence="2">Belongs to the glycosyl hydrolase 88 family.</text>
</comment>
<dbReference type="SUPFAM" id="SSF48208">
    <property type="entry name" value="Six-hairpin glycosidases"/>
    <property type="match status" value="1"/>
</dbReference>
<gene>
    <name evidence="3" type="ORF">ESB00_08425</name>
</gene>
<name>A0A4Q1CD03_9BACT</name>
<dbReference type="GO" id="GO:0000272">
    <property type="term" value="P:polysaccharide catabolic process"/>
    <property type="evidence" value="ECO:0007669"/>
    <property type="project" value="TreeGrafter"/>
</dbReference>
<dbReference type="AlphaFoldDB" id="A0A4Q1CD03"/>
<evidence type="ECO:0000256" key="1">
    <source>
        <dbReference type="ARBA" id="ARBA00022801"/>
    </source>
</evidence>
<evidence type="ECO:0000256" key="2">
    <source>
        <dbReference type="ARBA" id="ARBA00038358"/>
    </source>
</evidence>
<keyword evidence="1 3" id="KW-0378">Hydrolase</keyword>
<proteinExistence type="inferred from homology"/>
<accession>A0A4Q1CD03</accession>
<dbReference type="PANTHER" id="PTHR36845:SF1">
    <property type="entry name" value="HYDROLASE, PUTATIVE (AFU_ORTHOLOGUE AFUA_7G05090)-RELATED"/>
    <property type="match status" value="1"/>
</dbReference>
<evidence type="ECO:0000313" key="3">
    <source>
        <dbReference type="EMBL" id="RXK56950.1"/>
    </source>
</evidence>
<dbReference type="InterPro" id="IPR012341">
    <property type="entry name" value="6hp_glycosidase-like_sf"/>
</dbReference>
<dbReference type="GO" id="GO:0052757">
    <property type="term" value="F:chondroitin hydrolase activity"/>
    <property type="evidence" value="ECO:0007669"/>
    <property type="project" value="TreeGrafter"/>
</dbReference>